<dbReference type="AlphaFoldDB" id="A0A2H3U3C2"/>
<dbReference type="VEuPathDB" id="FungiDB:FOC4_g10007886"/>
<dbReference type="VEuPathDB" id="FungiDB:FOZG_17032"/>
<dbReference type="Pfam" id="PF06985">
    <property type="entry name" value="HET"/>
    <property type="match status" value="1"/>
</dbReference>
<dbReference type="InterPro" id="IPR010730">
    <property type="entry name" value="HET"/>
</dbReference>
<dbReference type="VEuPathDB" id="FungiDB:FOC1_g10003383"/>
<evidence type="ECO:0000259" key="1">
    <source>
        <dbReference type="Pfam" id="PF06985"/>
    </source>
</evidence>
<dbReference type="VEuPathDB" id="FungiDB:FOMG_13587"/>
<reference evidence="3" key="1">
    <citation type="submission" date="2016-09" db="EMBL/GenBank/DDBJ databases">
        <authorList>
            <person name="Guldener U."/>
        </authorList>
    </citation>
    <scope>NUCLEOTIDE SEQUENCE [LARGE SCALE GENOMIC DNA]</scope>
    <source>
        <strain evidence="3">V64-1</strain>
    </source>
</reference>
<dbReference type="VEuPathDB" id="FungiDB:HZS61_006609"/>
<evidence type="ECO:0000313" key="3">
    <source>
        <dbReference type="Proteomes" id="UP000219369"/>
    </source>
</evidence>
<evidence type="ECO:0000313" key="2">
    <source>
        <dbReference type="EMBL" id="SCO92461.1"/>
    </source>
</evidence>
<feature type="domain" description="Heterokaryon incompatibility" evidence="1">
    <location>
        <begin position="203"/>
        <end position="399"/>
    </location>
</feature>
<dbReference type="PANTHER" id="PTHR33112:SF10">
    <property type="entry name" value="TOL"/>
    <property type="match status" value="1"/>
</dbReference>
<dbReference type="VEuPathDB" id="FungiDB:FOXG_11648"/>
<accession>A0A2H3U3C2</accession>
<dbReference type="VEuPathDB" id="FungiDB:FOIG_03991"/>
<gene>
    <name evidence="2" type="ORF">FRV6_16589</name>
</gene>
<name>A0A2H3U3C2_FUSOX</name>
<dbReference type="PANTHER" id="PTHR33112">
    <property type="entry name" value="DOMAIN PROTEIN, PUTATIVE-RELATED"/>
    <property type="match status" value="1"/>
</dbReference>
<protein>
    <submittedName>
        <fullName evidence="2">Related to tol protein</fullName>
    </submittedName>
</protein>
<sequence>MLCAVCMSMFQNSATRGLHHKDHESVATAAKNGCRICYHLSPKLPSDNLKPLKYGFKWANFWEFSWEIYFYETGGGNPNTSVDDDSPPTHSDWLVFVKVFSSSDSPSGYNEFLDLVAADLDSDPTRVRTDFPSLRDIPDNSGHENVTRVAKNWLQTCKDHHNCGSASGPQDAGWYPKRLIHVGNEQQSPRLILSENETPEGSYAALSHCWGENPNFLMLTSGTLSDFCSEIQLQHLPASFRDAIITCRRMGIPYIWIDSLCILQAGDGSHADWLSHSEDMYRVYLNCDLNISIDVSQNPHGGAFRSRDPAYLQDCYLWTPFHAMPKIGRPPNASSTGSSEHTYSDELIKSEIPNENDHQLADAEKQSKFRNLCAIFTPDDFSWARLDLPLSKRAWVFQERLLSPRTLHFALDRISWECDRSRNLTEYLPEGPGNGEWTGFDCLYQTAYSIPEHGHVFTFYSDLVFPYTDRQLSHPNEDKLVAFAAVARRCVSWFGTDYCAGIFRSTMPHALLWEMCPGGPIRRSTAYRAPSWSWASMECRVTFQILDDEQTVLSDVVDVAVELVDPENQFGQVRSGSLTLTGPLVASEALIPREKKTEECSSEGRLGRAGYQDIRTILGHTFGITADTADLWTEIGRKPWLISQENIYLLAVLETSSESQTYGLLLQKNCDGNFTRAGYWEAGPGFVSKHAHTTCQFISETITIV</sequence>
<proteinExistence type="predicted"/>
<organism evidence="2 3">
    <name type="scientific">Fusarium oxysporum</name>
    <name type="common">Fusarium vascular wilt</name>
    <dbReference type="NCBI Taxonomy" id="5507"/>
    <lineage>
        <taxon>Eukaryota</taxon>
        <taxon>Fungi</taxon>
        <taxon>Dikarya</taxon>
        <taxon>Ascomycota</taxon>
        <taxon>Pezizomycotina</taxon>
        <taxon>Sordariomycetes</taxon>
        <taxon>Hypocreomycetidae</taxon>
        <taxon>Hypocreales</taxon>
        <taxon>Nectriaceae</taxon>
        <taxon>Fusarium</taxon>
        <taxon>Fusarium oxysporum species complex</taxon>
    </lineage>
</organism>
<dbReference type="EMBL" id="FMJY01000011">
    <property type="protein sequence ID" value="SCO92461.1"/>
    <property type="molecule type" value="Genomic_DNA"/>
</dbReference>
<dbReference type="OrthoDB" id="1862401at2759"/>
<dbReference type="Proteomes" id="UP000219369">
    <property type="component" value="Unassembled WGS sequence"/>
</dbReference>